<evidence type="ECO:0000259" key="4">
    <source>
        <dbReference type="PROSITE" id="PS50043"/>
    </source>
</evidence>
<name>A0A8J6M121_9FIRM</name>
<dbReference type="PROSITE" id="PS50043">
    <property type="entry name" value="HTH_LUXR_2"/>
    <property type="match status" value="1"/>
</dbReference>
<feature type="domain" description="HTH luxR-type" evidence="4">
    <location>
        <begin position="760"/>
        <end position="828"/>
    </location>
</feature>
<proteinExistence type="predicted"/>
<evidence type="ECO:0000256" key="2">
    <source>
        <dbReference type="ARBA" id="ARBA00023125"/>
    </source>
</evidence>
<evidence type="ECO:0000313" key="5">
    <source>
        <dbReference type="EMBL" id="MBC5715754.1"/>
    </source>
</evidence>
<dbReference type="Gene3D" id="1.10.10.10">
    <property type="entry name" value="Winged helix-like DNA-binding domain superfamily/Winged helix DNA-binding domain"/>
    <property type="match status" value="1"/>
</dbReference>
<dbReference type="PRINTS" id="PR00038">
    <property type="entry name" value="HTHLUXR"/>
</dbReference>
<dbReference type="CDD" id="cd06170">
    <property type="entry name" value="LuxR_C_like"/>
    <property type="match status" value="1"/>
</dbReference>
<dbReference type="PANTHER" id="PTHR44688:SF16">
    <property type="entry name" value="DNA-BINDING TRANSCRIPTIONAL ACTIVATOR DEVR_DOSR"/>
    <property type="match status" value="1"/>
</dbReference>
<evidence type="ECO:0000313" key="6">
    <source>
        <dbReference type="Proteomes" id="UP000602260"/>
    </source>
</evidence>
<reference evidence="5" key="1">
    <citation type="submission" date="2020-08" db="EMBL/GenBank/DDBJ databases">
        <title>Genome public.</title>
        <authorList>
            <person name="Liu C."/>
            <person name="Sun Q."/>
        </authorList>
    </citation>
    <scope>NUCLEOTIDE SEQUENCE</scope>
    <source>
        <strain evidence="5">BX5</strain>
    </source>
</reference>
<dbReference type="InterPro" id="IPR036388">
    <property type="entry name" value="WH-like_DNA-bd_sf"/>
</dbReference>
<dbReference type="SUPFAM" id="SSF52540">
    <property type="entry name" value="P-loop containing nucleoside triphosphate hydrolases"/>
    <property type="match status" value="1"/>
</dbReference>
<dbReference type="Pfam" id="PF00196">
    <property type="entry name" value="GerE"/>
    <property type="match status" value="1"/>
</dbReference>
<dbReference type="AlphaFoldDB" id="A0A8J6M121"/>
<sequence length="828" mass="92656">MAKRKGDLNTVYISERLQECLRPIAHCALTTVVAPMGYGKTTAVNWYLSQRAQEGPVHIVRVSVYSDNLAIFWKSVQDAFVHAGLDFLADCPCPTDDAGASLLSDDLCRAFAGETPWYIFIDDFHLLTDGRAAAFLCTLANRLPQSVHLIVASRDRFLPPEETVRLGRRLCLIGTDQLRLNHTELAVYAHRCGTQLSERQIETLLYSSEGWFSAIYLNLRTLAERGALPDSRSDIYTMFSAALIDPLPPRQREFLAVMGLADEFTVDMAREITGYDDAEDILAALTGQNAFVTRLPDGCAYRFHHMMKECAQRAFLTLPQGRQQDYHRRYGRWYEARRQYLHAMSAYHRGGDDHALLRVIRLDAGILLASLKPETVLDFLDNCPAETLKAHPLALLVLMRSMFNWRRIPKMLELKELLLSAISEAPDMDRSERGNLLGECDLIMSFLMYNDISAMSRLHRSASTQMSRPAISIQNSGGWTFGSPSVLMMFHRQNGALDRELAEMDECMPHYYKITQGHGQGAETIMAGEAALMQGRFSDAHIHLERAYAQIEGNGQENMALCADFLALRLSLCADTPLRYTPEQRRAALLGQHNASWVNIFTAACSYYYALLEDTDRIPELFAGHRLSSVNFLAPGRPMMDLMENQVYLAQGAWAKVIGRAPGLLAACGGLHYALVALHINLQTAAAYAMLGKERDALALLHTALAEAQPDGLILPFVENLRYLKDLLSLCPVSPLTEQIADAGSRWLVRCCRLTERDACPAAFASLTQREQEVAALAVQRLSNREIAQQLFLSEGSVKQYINQIYSKLHIEGDARTKRAQLIQLANS</sequence>
<dbReference type="EMBL" id="JACOPN010000001">
    <property type="protein sequence ID" value="MBC5715754.1"/>
    <property type="molecule type" value="Genomic_DNA"/>
</dbReference>
<keyword evidence="1" id="KW-0805">Transcription regulation</keyword>
<dbReference type="SMART" id="SM00421">
    <property type="entry name" value="HTH_LUXR"/>
    <property type="match status" value="1"/>
</dbReference>
<dbReference type="Proteomes" id="UP000602260">
    <property type="component" value="Unassembled WGS sequence"/>
</dbReference>
<dbReference type="Pfam" id="PF25873">
    <property type="entry name" value="WHD_MalT"/>
    <property type="match status" value="1"/>
</dbReference>
<protein>
    <submittedName>
        <fullName evidence="5">LuxR family transcriptional regulator</fullName>
    </submittedName>
</protein>
<dbReference type="GO" id="GO:0003677">
    <property type="term" value="F:DNA binding"/>
    <property type="evidence" value="ECO:0007669"/>
    <property type="project" value="UniProtKB-KW"/>
</dbReference>
<dbReference type="RefSeq" id="WP_186877308.1">
    <property type="nucleotide sequence ID" value="NZ_JACOPN010000001.1"/>
</dbReference>
<gene>
    <name evidence="5" type="ORF">H8S55_00160</name>
</gene>
<dbReference type="InterPro" id="IPR016032">
    <property type="entry name" value="Sig_transdc_resp-reg_C-effctor"/>
</dbReference>
<dbReference type="PANTHER" id="PTHR44688">
    <property type="entry name" value="DNA-BINDING TRANSCRIPTIONAL ACTIVATOR DEVR_DOSR"/>
    <property type="match status" value="1"/>
</dbReference>
<keyword evidence="3" id="KW-0804">Transcription</keyword>
<dbReference type="SUPFAM" id="SSF46894">
    <property type="entry name" value="C-terminal effector domain of the bipartite response regulators"/>
    <property type="match status" value="1"/>
</dbReference>
<dbReference type="InterPro" id="IPR059106">
    <property type="entry name" value="WHD_MalT"/>
</dbReference>
<evidence type="ECO:0000256" key="1">
    <source>
        <dbReference type="ARBA" id="ARBA00023015"/>
    </source>
</evidence>
<dbReference type="InterPro" id="IPR000792">
    <property type="entry name" value="Tscrpt_reg_LuxR_C"/>
</dbReference>
<keyword evidence="6" id="KW-1185">Reference proteome</keyword>
<keyword evidence="2" id="KW-0238">DNA-binding</keyword>
<dbReference type="GO" id="GO:0006355">
    <property type="term" value="P:regulation of DNA-templated transcription"/>
    <property type="evidence" value="ECO:0007669"/>
    <property type="project" value="InterPro"/>
</dbReference>
<comment type="caution">
    <text evidence="5">The sequence shown here is derived from an EMBL/GenBank/DDBJ whole genome shotgun (WGS) entry which is preliminary data.</text>
</comment>
<evidence type="ECO:0000256" key="3">
    <source>
        <dbReference type="ARBA" id="ARBA00023163"/>
    </source>
</evidence>
<organism evidence="5 6">
    <name type="scientific">Flintibacter faecis</name>
    <dbReference type="NCBI Taxonomy" id="2763047"/>
    <lineage>
        <taxon>Bacteria</taxon>
        <taxon>Bacillati</taxon>
        <taxon>Bacillota</taxon>
        <taxon>Clostridia</taxon>
        <taxon>Eubacteriales</taxon>
        <taxon>Flintibacter</taxon>
    </lineage>
</organism>
<accession>A0A8J6M121</accession>
<dbReference type="InterPro" id="IPR027417">
    <property type="entry name" value="P-loop_NTPase"/>
</dbReference>